<dbReference type="Gene3D" id="1.10.150.240">
    <property type="entry name" value="Putative phosphatase, domain 2"/>
    <property type="match status" value="1"/>
</dbReference>
<organism evidence="1 2">
    <name type="scientific">Vagococcus acidifermentans</name>
    <dbReference type="NCBI Taxonomy" id="564710"/>
    <lineage>
        <taxon>Bacteria</taxon>
        <taxon>Bacillati</taxon>
        <taxon>Bacillota</taxon>
        <taxon>Bacilli</taxon>
        <taxon>Lactobacillales</taxon>
        <taxon>Enterococcaceae</taxon>
        <taxon>Vagococcus</taxon>
    </lineage>
</organism>
<dbReference type="Proteomes" id="UP000286773">
    <property type="component" value="Unassembled WGS sequence"/>
</dbReference>
<reference evidence="1 2" key="1">
    <citation type="submission" date="2017-05" db="EMBL/GenBank/DDBJ databases">
        <title>Vagococcus spp. assemblies.</title>
        <authorList>
            <person name="Gulvik C.A."/>
        </authorList>
    </citation>
    <scope>NUCLEOTIDE SEQUENCE [LARGE SCALE GENOMIC DNA]</scope>
    <source>
        <strain evidence="1 2">LMG 24798</strain>
    </source>
</reference>
<comment type="caution">
    <text evidence="1">The sequence shown here is derived from an EMBL/GenBank/DDBJ whole genome shotgun (WGS) entry which is preliminary data.</text>
</comment>
<dbReference type="RefSeq" id="WP_126813819.1">
    <property type="nucleotide sequence ID" value="NZ_NGKC01000008.1"/>
</dbReference>
<sequence length="214" mass="24415">MTAIDTILFDFDGTLGDTNRLIAESYLYVFDKYFPGQYDLNSVRKFNSPPLYDVFAEVYPEDPQKLVDEYRAFNQEKHDELIRPFPHVTEALDELKHHHLQLAVVSTKKRSVLNRGLSALNLTGYFDVILGGDEYQHAKPAPDGLDTAVTLLGAEKEQSIMVGDNWHDIEAANQAKMRGVFVEWSEKPLTEILPYKPYKTVKSMLELTSWVLSS</sequence>
<dbReference type="GO" id="GO:0005829">
    <property type="term" value="C:cytosol"/>
    <property type="evidence" value="ECO:0007669"/>
    <property type="project" value="TreeGrafter"/>
</dbReference>
<dbReference type="GO" id="GO:0008967">
    <property type="term" value="F:phosphoglycolate phosphatase activity"/>
    <property type="evidence" value="ECO:0007669"/>
    <property type="project" value="TreeGrafter"/>
</dbReference>
<dbReference type="InterPro" id="IPR050155">
    <property type="entry name" value="HAD-like_hydrolase_sf"/>
</dbReference>
<keyword evidence="2" id="KW-1185">Reference proteome</keyword>
<dbReference type="GO" id="GO:0006281">
    <property type="term" value="P:DNA repair"/>
    <property type="evidence" value="ECO:0007669"/>
    <property type="project" value="TreeGrafter"/>
</dbReference>
<dbReference type="AlphaFoldDB" id="A0A430ATR1"/>
<evidence type="ECO:0000313" key="2">
    <source>
        <dbReference type="Proteomes" id="UP000286773"/>
    </source>
</evidence>
<evidence type="ECO:0000313" key="1">
    <source>
        <dbReference type="EMBL" id="RSU11454.1"/>
    </source>
</evidence>
<accession>A0A430ATR1</accession>
<gene>
    <name evidence="1" type="ORF">CBF27_08115</name>
</gene>
<dbReference type="InterPro" id="IPR023198">
    <property type="entry name" value="PGP-like_dom2"/>
</dbReference>
<dbReference type="NCBIfam" id="TIGR01549">
    <property type="entry name" value="HAD-SF-IA-v1"/>
    <property type="match status" value="1"/>
</dbReference>
<name>A0A430ATR1_9ENTE</name>
<dbReference type="SUPFAM" id="SSF56784">
    <property type="entry name" value="HAD-like"/>
    <property type="match status" value="1"/>
</dbReference>
<dbReference type="InterPro" id="IPR023214">
    <property type="entry name" value="HAD_sf"/>
</dbReference>
<dbReference type="Gene3D" id="3.40.50.1000">
    <property type="entry name" value="HAD superfamily/HAD-like"/>
    <property type="match status" value="1"/>
</dbReference>
<evidence type="ECO:0008006" key="3">
    <source>
        <dbReference type="Google" id="ProtNLM"/>
    </source>
</evidence>
<dbReference type="SFLD" id="SFLDG01129">
    <property type="entry name" value="C1.5:_HAD__Beta-PGM__Phosphata"/>
    <property type="match status" value="1"/>
</dbReference>
<dbReference type="SFLD" id="SFLDG01135">
    <property type="entry name" value="C1.5.6:_HAD__Beta-PGM__Phospha"/>
    <property type="match status" value="1"/>
</dbReference>
<proteinExistence type="predicted"/>
<dbReference type="PANTHER" id="PTHR43434:SF26">
    <property type="entry name" value="PYROPHOSPHATASE PPAX"/>
    <property type="match status" value="1"/>
</dbReference>
<dbReference type="InterPro" id="IPR041492">
    <property type="entry name" value="HAD_2"/>
</dbReference>
<dbReference type="Pfam" id="PF13419">
    <property type="entry name" value="HAD_2"/>
    <property type="match status" value="1"/>
</dbReference>
<protein>
    <recommendedName>
        <fullName evidence="3">Pyrophosphatase PpaX</fullName>
    </recommendedName>
</protein>
<dbReference type="InterPro" id="IPR006439">
    <property type="entry name" value="HAD-SF_hydro_IA"/>
</dbReference>
<dbReference type="PANTHER" id="PTHR43434">
    <property type="entry name" value="PHOSPHOGLYCOLATE PHOSPHATASE"/>
    <property type="match status" value="1"/>
</dbReference>
<dbReference type="SFLD" id="SFLDS00003">
    <property type="entry name" value="Haloacid_Dehalogenase"/>
    <property type="match status" value="1"/>
</dbReference>
<dbReference type="EMBL" id="NGKC01000008">
    <property type="protein sequence ID" value="RSU11454.1"/>
    <property type="molecule type" value="Genomic_DNA"/>
</dbReference>
<dbReference type="OrthoDB" id="9807630at2"/>
<dbReference type="InterPro" id="IPR036412">
    <property type="entry name" value="HAD-like_sf"/>
</dbReference>
<dbReference type="NCBIfam" id="TIGR01509">
    <property type="entry name" value="HAD-SF-IA-v3"/>
    <property type="match status" value="1"/>
</dbReference>